<feature type="domain" description="TRIP4/RQT4 C2HC5-type zinc finger" evidence="2">
    <location>
        <begin position="71"/>
        <end position="122"/>
    </location>
</feature>
<feature type="compositionally biased region" description="Basic and acidic residues" evidence="1">
    <location>
        <begin position="209"/>
        <end position="223"/>
    </location>
</feature>
<dbReference type="EMBL" id="ML122273">
    <property type="protein sequence ID" value="RPD58840.1"/>
    <property type="molecule type" value="Genomic_DNA"/>
</dbReference>
<feature type="region of interest" description="Disordered" evidence="1">
    <location>
        <begin position="1"/>
        <end position="69"/>
    </location>
</feature>
<organism evidence="3 4">
    <name type="scientific">Lentinus tigrinus ALCF2SS1-6</name>
    <dbReference type="NCBI Taxonomy" id="1328759"/>
    <lineage>
        <taxon>Eukaryota</taxon>
        <taxon>Fungi</taxon>
        <taxon>Dikarya</taxon>
        <taxon>Basidiomycota</taxon>
        <taxon>Agaricomycotina</taxon>
        <taxon>Agaricomycetes</taxon>
        <taxon>Polyporales</taxon>
        <taxon>Polyporaceae</taxon>
        <taxon>Lentinus</taxon>
    </lineage>
</organism>
<dbReference type="GO" id="GO:0005634">
    <property type="term" value="C:nucleus"/>
    <property type="evidence" value="ECO:0007669"/>
    <property type="project" value="InterPro"/>
</dbReference>
<dbReference type="InterPro" id="IPR009349">
    <property type="entry name" value="TRIP4/RQT4_C2HC5_Znf"/>
</dbReference>
<reference evidence="3" key="1">
    <citation type="journal article" date="2018" name="Genome Biol. Evol.">
        <title>Genomics and development of Lentinus tigrinus, a white-rot wood-decaying mushroom with dimorphic fruiting bodies.</title>
        <authorList>
            <person name="Wu B."/>
            <person name="Xu Z."/>
            <person name="Knudson A."/>
            <person name="Carlson A."/>
            <person name="Chen N."/>
            <person name="Kovaka S."/>
            <person name="LaButti K."/>
            <person name="Lipzen A."/>
            <person name="Pennachio C."/>
            <person name="Riley R."/>
            <person name="Schakwitz W."/>
            <person name="Umezawa K."/>
            <person name="Ohm R.A."/>
            <person name="Grigoriev I.V."/>
            <person name="Nagy L.G."/>
            <person name="Gibbons J."/>
            <person name="Hibbett D."/>
        </authorList>
    </citation>
    <scope>NUCLEOTIDE SEQUENCE [LARGE SCALE GENOMIC DNA]</scope>
    <source>
        <strain evidence="3">ALCF2SS1-6</strain>
    </source>
</reference>
<accession>A0A5C2S5G5</accession>
<protein>
    <recommendedName>
        <fullName evidence="2">TRIP4/RQT4 C2HC5-type zinc finger domain-containing protein</fullName>
    </recommendedName>
</protein>
<dbReference type="GO" id="GO:0072344">
    <property type="term" value="P:rescue of stalled ribosome"/>
    <property type="evidence" value="ECO:0007669"/>
    <property type="project" value="InterPro"/>
</dbReference>
<feature type="compositionally biased region" description="Basic and acidic residues" evidence="1">
    <location>
        <begin position="36"/>
        <end position="69"/>
    </location>
</feature>
<dbReference type="Proteomes" id="UP000313359">
    <property type="component" value="Unassembled WGS sequence"/>
</dbReference>
<evidence type="ECO:0000313" key="3">
    <source>
        <dbReference type="EMBL" id="RPD58840.1"/>
    </source>
</evidence>
<feature type="compositionally biased region" description="Pro residues" evidence="1">
    <location>
        <begin position="225"/>
        <end position="241"/>
    </location>
</feature>
<sequence>MHTAWTKKASSLPSDRIPPRTQTPQPAKVKAKAKGKQKEETPLKSKEVRALEKLRDDIRKGSGREKDPKGGCFCQARMHTLSTYTPICRSCGLILCELNLPNFACPHCTEALLTPTARDALIQMLEDRIGETLAKEEADRQRVIQQARAAEGAFPTLSAAASRSTTPGSGSDAQASHPVNQTHKVLSLDSKTRKVKVSSYTPPAVSRTSTDKIKQQPEPEYKRVPAPPAEAPCSSAPPNPQRPWANTRGLNVTYVPPGRA</sequence>
<evidence type="ECO:0000313" key="4">
    <source>
        <dbReference type="Proteomes" id="UP000313359"/>
    </source>
</evidence>
<proteinExistence type="predicted"/>
<evidence type="ECO:0000259" key="2">
    <source>
        <dbReference type="Pfam" id="PF06221"/>
    </source>
</evidence>
<dbReference type="AlphaFoldDB" id="A0A5C2S5G5"/>
<feature type="region of interest" description="Disordered" evidence="1">
    <location>
        <begin position="154"/>
        <end position="260"/>
    </location>
</feature>
<evidence type="ECO:0000256" key="1">
    <source>
        <dbReference type="SAM" id="MobiDB-lite"/>
    </source>
</evidence>
<dbReference type="OrthoDB" id="338816at2759"/>
<gene>
    <name evidence="3" type="ORF">L227DRAFT_178272</name>
</gene>
<keyword evidence="4" id="KW-1185">Reference proteome</keyword>
<name>A0A5C2S5G5_9APHY</name>
<dbReference type="GO" id="GO:0008270">
    <property type="term" value="F:zinc ion binding"/>
    <property type="evidence" value="ECO:0007669"/>
    <property type="project" value="InterPro"/>
</dbReference>
<dbReference type="STRING" id="1328759.A0A5C2S5G5"/>
<dbReference type="Pfam" id="PF06221">
    <property type="entry name" value="zf-C2HC5"/>
    <property type="match status" value="1"/>
</dbReference>
<feature type="compositionally biased region" description="Polar residues" evidence="1">
    <location>
        <begin position="159"/>
        <end position="184"/>
    </location>
</feature>
<dbReference type="GO" id="GO:0180022">
    <property type="term" value="C:RQC-trigger complex"/>
    <property type="evidence" value="ECO:0007669"/>
    <property type="project" value="InterPro"/>
</dbReference>